<dbReference type="RefSeq" id="WP_131613609.1">
    <property type="nucleotide sequence ID" value="NZ_PSZP01000024.1"/>
</dbReference>
<dbReference type="NCBIfam" id="NF045833">
    <property type="entry name" value="P80_membrane"/>
    <property type="match status" value="1"/>
</dbReference>
<keyword evidence="1" id="KW-0732">Signal</keyword>
<evidence type="ECO:0000256" key="1">
    <source>
        <dbReference type="SAM" id="SignalP"/>
    </source>
</evidence>
<evidence type="ECO:0000313" key="2">
    <source>
        <dbReference type="EMBL" id="TCG10724.1"/>
    </source>
</evidence>
<comment type="caution">
    <text evidence="2">The sequence shown here is derived from an EMBL/GenBank/DDBJ whole genome shotgun (WGS) entry which is preliminary data.</text>
</comment>
<dbReference type="Proteomes" id="UP000291072">
    <property type="component" value="Unassembled WGS sequence"/>
</dbReference>
<reference evidence="2 3" key="1">
    <citation type="submission" date="2018-02" db="EMBL/GenBank/DDBJ databases">
        <title>Mycoplasma marinum and Mycoplasma todarodis sp. nov., moderately halophilic and psychrotolerant mycoplasmas isolated from cephalopods.</title>
        <authorList>
            <person name="Viver T."/>
        </authorList>
    </citation>
    <scope>NUCLEOTIDE SEQUENCE [LARGE SCALE GENOMIC DNA]</scope>
    <source>
        <strain evidence="2 3">5H</strain>
    </source>
</reference>
<organism evidence="2 3">
    <name type="scientific">Mycoplasma todarodis</name>
    <dbReference type="NCBI Taxonomy" id="1937191"/>
    <lineage>
        <taxon>Bacteria</taxon>
        <taxon>Bacillati</taxon>
        <taxon>Mycoplasmatota</taxon>
        <taxon>Mollicutes</taxon>
        <taxon>Mycoplasmataceae</taxon>
        <taxon>Mycoplasma</taxon>
    </lineage>
</organism>
<dbReference type="EMBL" id="PSZP01000024">
    <property type="protein sequence ID" value="TCG10724.1"/>
    <property type="molecule type" value="Genomic_DNA"/>
</dbReference>
<name>A0A4R0XJV3_9MOLU</name>
<dbReference type="OrthoDB" id="9820261at2"/>
<proteinExistence type="predicted"/>
<evidence type="ECO:0000313" key="3">
    <source>
        <dbReference type="Proteomes" id="UP000291072"/>
    </source>
</evidence>
<dbReference type="AlphaFoldDB" id="A0A4R0XJV3"/>
<keyword evidence="3" id="KW-1185">Reference proteome</keyword>
<sequence length="661" mass="73227">MKKKTLTTLSSLGAISAVALFATSCGTSAAAKVDDGLISDFKHGDKTIGKVALDSFYKDLVANNQSETAKKVQDIIKKSARWLYEKEVKGSEHIKDIREAQMTKKEKEDADLKSLETIEDIEKSVKAEFDDQKEAFMQAHGHGYEEAWKTELSTNKTYGNATSDEQAKDNMVLKQLVTSAYARYTIKKDSDTWTKADVERGNPAKNDKDQKDWAWLWNLKKAGYVFSADKSGSYDSLENTQKVIVVSTGSFVVDKKNPSELIGKKGGNGYINQYDPMVVNHFLIPAVPDAAKTLAPWKVKMPDVKKWLMSIEKSTDKPKAAMDNLGSFEGLQYNKVKKDNEVQEFGVSDKDEALLKMVAGNQPSTQKTGGSLGLMDELSYIKGMDPGFGFPLLNDEMKGKGQFDIFDKNPLDGLGQQILNALQKEADGNPTFDGGANSKEWVRNLKGVLEVVGDTKAAQIVGRQFRDAFSVGRNNKERNVAYRIKSTTTGGEDKYVVASKFGVHIISKHMVTDSDELSKMLQSDVRRTTKGDSAYFKVISEINKYSSNKMLIVKSLLGNTDFIKWLKEQPNYNGKADGNDYPDYTQKDIDDIKNTAVKGYEKTLAASRANAATQGLRTWLDNAYKNQTIFAGKTGAEKIWTDSMDNIYDAAIAIAKEGAVK</sequence>
<feature type="chain" id="PRO_5020180379" description="Lipoprotein" evidence="1">
    <location>
        <begin position="30"/>
        <end position="661"/>
    </location>
</feature>
<feature type="signal peptide" evidence="1">
    <location>
        <begin position="1"/>
        <end position="29"/>
    </location>
</feature>
<gene>
    <name evidence="2" type="ORF">C4B25_03210</name>
</gene>
<protein>
    <recommendedName>
        <fullName evidence="4">Lipoprotein</fullName>
    </recommendedName>
</protein>
<dbReference type="PROSITE" id="PS51257">
    <property type="entry name" value="PROKAR_LIPOPROTEIN"/>
    <property type="match status" value="1"/>
</dbReference>
<accession>A0A4R0XJV3</accession>
<evidence type="ECO:0008006" key="4">
    <source>
        <dbReference type="Google" id="ProtNLM"/>
    </source>
</evidence>